<evidence type="ECO:0000256" key="1">
    <source>
        <dbReference type="SAM" id="Phobius"/>
    </source>
</evidence>
<dbReference type="RefSeq" id="WP_155863636.1">
    <property type="nucleotide sequence ID" value="NZ_WFIY01000004.1"/>
</dbReference>
<organism evidence="2 3">
    <name type="scientific">Acidianus infernus</name>
    <dbReference type="NCBI Taxonomy" id="12915"/>
    <lineage>
        <taxon>Archaea</taxon>
        <taxon>Thermoproteota</taxon>
        <taxon>Thermoprotei</taxon>
        <taxon>Sulfolobales</taxon>
        <taxon>Sulfolobaceae</taxon>
        <taxon>Acidianus</taxon>
    </lineage>
</organism>
<evidence type="ECO:0000313" key="2">
    <source>
        <dbReference type="EMBL" id="MUM65168.1"/>
    </source>
</evidence>
<dbReference type="Proteomes" id="UP000440125">
    <property type="component" value="Unassembled WGS sequence"/>
</dbReference>
<dbReference type="OrthoDB" id="372321at2157"/>
<name>A0A6A9QMN0_ACIIN</name>
<keyword evidence="1" id="KW-1133">Transmembrane helix</keyword>
<accession>A0A6A9QMN0</accession>
<dbReference type="AlphaFoldDB" id="A0A6A9QMN0"/>
<keyword evidence="1" id="KW-0472">Membrane</keyword>
<comment type="caution">
    <text evidence="2">The sequence shown here is derived from an EMBL/GenBank/DDBJ whole genome shotgun (WGS) entry which is preliminary data.</text>
</comment>
<dbReference type="EMBL" id="WFIY01000004">
    <property type="protein sequence ID" value="MUM65168.1"/>
    <property type="molecule type" value="Genomic_DNA"/>
</dbReference>
<proteinExistence type="predicted"/>
<keyword evidence="3" id="KW-1185">Reference proteome</keyword>
<evidence type="ECO:0000313" key="3">
    <source>
        <dbReference type="Proteomes" id="UP000440125"/>
    </source>
</evidence>
<reference evidence="2 3" key="1">
    <citation type="submission" date="2019-10" db="EMBL/GenBank/DDBJ databases">
        <title>Genome Sequences from Six Type Strain Members of the Archaeal Family Sulfolobaceae: Acidianus ambivalens, Acidianus infernus, Metallosphaera prunae, Stygiolobus azoricus, Sulfolobus metallicus, and Sulfurisphaera ohwakuensis.</title>
        <authorList>
            <person name="Counts J.A."/>
            <person name="Kelly R.M."/>
        </authorList>
    </citation>
    <scope>NUCLEOTIDE SEQUENCE [LARGE SCALE GENOMIC DNA]</scope>
    <source>
        <strain evidence="2 3">DSM 3191</strain>
    </source>
</reference>
<feature type="transmembrane region" description="Helical" evidence="1">
    <location>
        <begin position="256"/>
        <end position="273"/>
    </location>
</feature>
<protein>
    <submittedName>
        <fullName evidence="2">Uncharacterized protein</fullName>
    </submittedName>
</protein>
<feature type="transmembrane region" description="Helical" evidence="1">
    <location>
        <begin position="279"/>
        <end position="299"/>
    </location>
</feature>
<sequence>MPNLEEIISKNGYVAITGYPFSGKKYKLYRSIEKLRNMSFCIVYHRLSISNENQWKDLKNIQKGVDSYELEAFDKQNFDKIKDKIKGKTVIILFPKILGQEQSKELREVIEEIKKDSKVIIVARDYVYDYVFGSRKKQKLKAPKEIKVVCDKEEANIILNTLGGASLSDDLKNRILRYARINHGPYRGYYFPSLIIEGVRKMDEIGDSTTNRIEKFEKELAELGFSASIVTSSRKIIFEQMTKNVIKSIIKFLGKFIPRFLLLIGIGLGSVILNYLNGFMFLLLLIVGAVIIGVVLTLLSNNPGKKSFIGEIIKWYSTWRNLPQEKREYIAYQYDKIFDLPPGESLNIINNVLENRLLYYKVNS</sequence>
<gene>
    <name evidence="2" type="ORF">D1867_07965</name>
</gene>
<keyword evidence="1" id="KW-0812">Transmembrane</keyword>